<feature type="region of interest" description="Disordered" evidence="2">
    <location>
        <begin position="45"/>
        <end position="69"/>
    </location>
</feature>
<dbReference type="AlphaFoldDB" id="A0A061BIZ6"/>
<dbReference type="OrthoDB" id="10647906at2759"/>
<sequence>MSVLRSYVGPRRRLAFPLLINQPLAPSYLAPSFSTTSFREVEVGKETNLSSTSREKAIAGASPPNVDQKRSASCTLTHAAEETAPYVALVIVLVGIAAATGIAWATAHFERLRLRSYMDDRFRGLHDEMGAHMGHMQAALAPLAAMPALLEKMDQKLEKMDQKLEKMDQKLENMVDGARQLEIQSAVASALADRDKSAR</sequence>
<protein>
    <submittedName>
        <fullName evidence="4">RHTO0S13e04038g1_1</fullName>
    </submittedName>
</protein>
<reference evidence="4" key="1">
    <citation type="journal article" date="2014" name="Genome Announc.">
        <title>Draft genome sequence of Rhodosporidium toruloides CECT1137, an oleaginous yeast of biotechnological interest.</title>
        <authorList>
            <person name="Morin N."/>
            <person name="Calcas X."/>
            <person name="Devillers H."/>
            <person name="Durrens P."/>
            <person name="Sherman D.J."/>
            <person name="Nicaud J.-M."/>
            <person name="Neuveglise C."/>
        </authorList>
    </citation>
    <scope>NUCLEOTIDE SEQUENCE</scope>
    <source>
        <strain evidence="4">CECT1137</strain>
    </source>
</reference>
<proteinExistence type="predicted"/>
<evidence type="ECO:0000256" key="1">
    <source>
        <dbReference type="SAM" id="Coils"/>
    </source>
</evidence>
<feature type="coiled-coil region" evidence="1">
    <location>
        <begin position="150"/>
        <end position="184"/>
    </location>
</feature>
<evidence type="ECO:0000256" key="3">
    <source>
        <dbReference type="SAM" id="Phobius"/>
    </source>
</evidence>
<gene>
    <name evidence="4" type="ORF">RHTO0S_13e04038g</name>
</gene>
<evidence type="ECO:0000256" key="2">
    <source>
        <dbReference type="SAM" id="MobiDB-lite"/>
    </source>
</evidence>
<accession>A0A061BIZ6</accession>
<dbReference type="EMBL" id="LK052948">
    <property type="protein sequence ID" value="CDR46954.1"/>
    <property type="molecule type" value="Genomic_DNA"/>
</dbReference>
<name>A0A061BIZ6_RHOTO</name>
<evidence type="ECO:0000313" key="4">
    <source>
        <dbReference type="EMBL" id="CDR46954.1"/>
    </source>
</evidence>
<keyword evidence="3" id="KW-0472">Membrane</keyword>
<keyword evidence="1" id="KW-0175">Coiled coil</keyword>
<keyword evidence="3" id="KW-1133">Transmembrane helix</keyword>
<organism evidence="4">
    <name type="scientific">Rhodotorula toruloides</name>
    <name type="common">Yeast</name>
    <name type="synonym">Rhodosporidium toruloides</name>
    <dbReference type="NCBI Taxonomy" id="5286"/>
    <lineage>
        <taxon>Eukaryota</taxon>
        <taxon>Fungi</taxon>
        <taxon>Dikarya</taxon>
        <taxon>Basidiomycota</taxon>
        <taxon>Pucciniomycotina</taxon>
        <taxon>Microbotryomycetes</taxon>
        <taxon>Sporidiobolales</taxon>
        <taxon>Sporidiobolaceae</taxon>
        <taxon>Rhodotorula</taxon>
    </lineage>
</organism>
<keyword evidence="3" id="KW-0812">Transmembrane</keyword>
<feature type="transmembrane region" description="Helical" evidence="3">
    <location>
        <begin position="86"/>
        <end position="109"/>
    </location>
</feature>